<evidence type="ECO:0000313" key="2">
    <source>
        <dbReference type="EMBL" id="KAF5312042.1"/>
    </source>
</evidence>
<feature type="compositionally biased region" description="Polar residues" evidence="1">
    <location>
        <begin position="16"/>
        <end position="27"/>
    </location>
</feature>
<feature type="region of interest" description="Disordered" evidence="1">
    <location>
        <begin position="1"/>
        <end position="87"/>
    </location>
</feature>
<accession>A0A8H5ETR8</accession>
<reference evidence="2 3" key="1">
    <citation type="journal article" date="2020" name="ISME J.">
        <title>Uncovering the hidden diversity of litter-decomposition mechanisms in mushroom-forming fungi.</title>
        <authorList>
            <person name="Floudas D."/>
            <person name="Bentzer J."/>
            <person name="Ahren D."/>
            <person name="Johansson T."/>
            <person name="Persson P."/>
            <person name="Tunlid A."/>
        </authorList>
    </citation>
    <scope>NUCLEOTIDE SEQUENCE [LARGE SCALE GENOMIC DNA]</scope>
    <source>
        <strain evidence="2 3">CBS 101986</strain>
    </source>
</reference>
<sequence>MRTIGGGKPAGPSLPSAASRTGQTPDQVVNILSDVRRPHLPPTTTGPHPPLPLLLSGKQPTTCERNRSRERPLAPTAPPATATTNPNTTALDKTLVEYGCHPNTTLFRLTGLRLSPTCQRKSGSARSLAVAVTSPLHDHNPYSTTATCTLAERRAADNLRAQPFARKQSRERLPAPAAPPAAAPIAPPALANTTRHPSQPQAFRLEHKRRSQPQSKHNESVRRRSHLTASCCSHLTLISDPLNTTTVIGAPRTAVALSLLPTACLLAFESASSAAPTLFWLPGWCLLQTNANPKHKFAASLTATTLDDDACDGRTTLAWRGQAMAPVASYIYNIDIIRRNDEGHCCHYVATAAQFT</sequence>
<feature type="region of interest" description="Disordered" evidence="1">
    <location>
        <begin position="164"/>
        <end position="225"/>
    </location>
</feature>
<organism evidence="2 3">
    <name type="scientific">Psilocybe cf. subviscida</name>
    <dbReference type="NCBI Taxonomy" id="2480587"/>
    <lineage>
        <taxon>Eukaryota</taxon>
        <taxon>Fungi</taxon>
        <taxon>Dikarya</taxon>
        <taxon>Basidiomycota</taxon>
        <taxon>Agaricomycotina</taxon>
        <taxon>Agaricomycetes</taxon>
        <taxon>Agaricomycetidae</taxon>
        <taxon>Agaricales</taxon>
        <taxon>Agaricineae</taxon>
        <taxon>Strophariaceae</taxon>
        <taxon>Psilocybe</taxon>
    </lineage>
</organism>
<dbReference type="Proteomes" id="UP000567179">
    <property type="component" value="Unassembled WGS sequence"/>
</dbReference>
<keyword evidence="3" id="KW-1185">Reference proteome</keyword>
<evidence type="ECO:0000256" key="1">
    <source>
        <dbReference type="SAM" id="MobiDB-lite"/>
    </source>
</evidence>
<comment type="caution">
    <text evidence="2">The sequence shown here is derived from an EMBL/GenBank/DDBJ whole genome shotgun (WGS) entry which is preliminary data.</text>
</comment>
<proteinExistence type="predicted"/>
<name>A0A8H5ETR8_9AGAR</name>
<feature type="compositionally biased region" description="Pro residues" evidence="1">
    <location>
        <begin position="176"/>
        <end position="187"/>
    </location>
</feature>
<evidence type="ECO:0000313" key="3">
    <source>
        <dbReference type="Proteomes" id="UP000567179"/>
    </source>
</evidence>
<dbReference type="EMBL" id="JAACJJ010000056">
    <property type="protein sequence ID" value="KAF5312042.1"/>
    <property type="molecule type" value="Genomic_DNA"/>
</dbReference>
<gene>
    <name evidence="2" type="ORF">D9619_002516</name>
</gene>
<dbReference type="AlphaFoldDB" id="A0A8H5ETR8"/>
<feature type="compositionally biased region" description="Polar residues" evidence="1">
    <location>
        <begin position="192"/>
        <end position="201"/>
    </location>
</feature>
<protein>
    <submittedName>
        <fullName evidence="2">Uncharacterized protein</fullName>
    </submittedName>
</protein>